<keyword evidence="2" id="KW-1185">Reference proteome</keyword>
<reference evidence="1" key="1">
    <citation type="submission" date="2020-07" db="EMBL/GenBank/DDBJ databases">
        <title>Highly diverse flavobacterial phages as mortality factor during North Sea spring blooms.</title>
        <authorList>
            <person name="Bartlau N."/>
            <person name="Wichels A."/>
            <person name="Krohne G."/>
            <person name="Adriaenssens E.M."/>
            <person name="Heins A."/>
            <person name="Fuchs B.M."/>
            <person name="Amann R."/>
            <person name="Moraru C."/>
        </authorList>
    </citation>
    <scope>NUCLEOTIDE SEQUENCE</scope>
</reference>
<protein>
    <submittedName>
        <fullName evidence="1">Uncharacterized protein</fullName>
    </submittedName>
</protein>
<evidence type="ECO:0000313" key="2">
    <source>
        <dbReference type="Proteomes" id="UP000693868"/>
    </source>
</evidence>
<sequence length="58" mass="6764">MNQLFLTLRAKKIMFSFERIEGKVTKITNIELTKDGRTHLANGRIVSKNLYNELLKIN</sequence>
<evidence type="ECO:0000313" key="1">
    <source>
        <dbReference type="EMBL" id="QQV91444.1"/>
    </source>
</evidence>
<dbReference type="Proteomes" id="UP000693868">
    <property type="component" value="Segment"/>
</dbReference>
<accession>A0A8E4ZM64</accession>
<gene>
    <name evidence="1" type="ORF">Gundel1_14</name>
</gene>
<dbReference type="EMBL" id="MT732474">
    <property type="protein sequence ID" value="QQV91444.1"/>
    <property type="molecule type" value="Genomic_DNA"/>
</dbReference>
<organism evidence="1 2">
    <name type="scientific">Tenacibaculum phage Gundel_1</name>
    <dbReference type="NCBI Taxonomy" id="2745672"/>
    <lineage>
        <taxon>Viruses</taxon>
        <taxon>Duplodnaviria</taxon>
        <taxon>Heunggongvirae</taxon>
        <taxon>Uroviricota</taxon>
        <taxon>Caudoviricetes</taxon>
        <taxon>Pachyviridae</taxon>
        <taxon>Gundelvirus</taxon>
        <taxon>Gundelvirus Gundel</taxon>
    </lineage>
</organism>
<name>A0A8E4ZM64_9CAUD</name>
<proteinExistence type="predicted"/>